<proteinExistence type="predicted"/>
<keyword evidence="1" id="KW-1133">Transmembrane helix</keyword>
<evidence type="ECO:0000256" key="1">
    <source>
        <dbReference type="SAM" id="Phobius"/>
    </source>
</evidence>
<evidence type="ECO:0000313" key="2">
    <source>
        <dbReference type="EnsemblPlants" id="OPUNC08G14100.1"/>
    </source>
</evidence>
<dbReference type="HOGENOM" id="CLU_1771093_0_0_1"/>
<reference evidence="2" key="1">
    <citation type="submission" date="2015-04" db="UniProtKB">
        <authorList>
            <consortium name="EnsemblPlants"/>
        </authorList>
    </citation>
    <scope>IDENTIFICATION</scope>
</reference>
<dbReference type="Gramene" id="OPUNC08G14100.1">
    <property type="protein sequence ID" value="OPUNC08G14100.1"/>
    <property type="gene ID" value="OPUNC08G14100"/>
</dbReference>
<sequence length="147" mass="16514">MHLRTRTYEGLDLVSTDQSTAFDDFDCYDTLRLVAFGTTDPKTKDLDDAYFLPKKLAILERDDNRSEDASIATFFKLDTGSFVRKCVPALCGYFFTAIMASGLIVLLEMMPPDKTSMFNSFHAKVSIHAEEIREVAVTTSPLMVFTS</sequence>
<keyword evidence="1" id="KW-0472">Membrane</keyword>
<dbReference type="Proteomes" id="UP000026962">
    <property type="component" value="Chromosome 8"/>
</dbReference>
<organism evidence="2">
    <name type="scientific">Oryza punctata</name>
    <name type="common">Red rice</name>
    <dbReference type="NCBI Taxonomy" id="4537"/>
    <lineage>
        <taxon>Eukaryota</taxon>
        <taxon>Viridiplantae</taxon>
        <taxon>Streptophyta</taxon>
        <taxon>Embryophyta</taxon>
        <taxon>Tracheophyta</taxon>
        <taxon>Spermatophyta</taxon>
        <taxon>Magnoliopsida</taxon>
        <taxon>Liliopsida</taxon>
        <taxon>Poales</taxon>
        <taxon>Poaceae</taxon>
        <taxon>BOP clade</taxon>
        <taxon>Oryzoideae</taxon>
        <taxon>Oryzeae</taxon>
        <taxon>Oryzinae</taxon>
        <taxon>Oryza</taxon>
    </lineage>
</organism>
<feature type="transmembrane region" description="Helical" evidence="1">
    <location>
        <begin position="86"/>
        <end position="107"/>
    </location>
</feature>
<accession>A0A0E0LVA5</accession>
<keyword evidence="3" id="KW-1185">Reference proteome</keyword>
<dbReference type="EnsemblPlants" id="OPUNC08G14100.1">
    <property type="protein sequence ID" value="OPUNC08G14100.1"/>
    <property type="gene ID" value="OPUNC08G14100"/>
</dbReference>
<name>A0A0E0LVA5_ORYPU</name>
<protein>
    <submittedName>
        <fullName evidence="2">Uncharacterized protein</fullName>
    </submittedName>
</protein>
<reference evidence="2" key="2">
    <citation type="submission" date="2018-05" db="EMBL/GenBank/DDBJ databases">
        <title>OpunRS2 (Oryza punctata Reference Sequence Version 2).</title>
        <authorList>
            <person name="Zhang J."/>
            <person name="Kudrna D."/>
            <person name="Lee S."/>
            <person name="Talag J."/>
            <person name="Welchert J."/>
            <person name="Wing R.A."/>
        </authorList>
    </citation>
    <scope>NUCLEOTIDE SEQUENCE [LARGE SCALE GENOMIC DNA]</scope>
</reference>
<keyword evidence="1" id="KW-0812">Transmembrane</keyword>
<dbReference type="AlphaFoldDB" id="A0A0E0LVA5"/>
<evidence type="ECO:0000313" key="3">
    <source>
        <dbReference type="Proteomes" id="UP000026962"/>
    </source>
</evidence>